<name>A0ABD3RWS7_9STRA</name>
<dbReference type="AlphaFoldDB" id="A0ABD3RWS7"/>
<evidence type="ECO:0000313" key="4">
    <source>
        <dbReference type="Proteomes" id="UP001530377"/>
    </source>
</evidence>
<keyword evidence="2" id="KW-1133">Transmembrane helix</keyword>
<keyword evidence="2" id="KW-0812">Transmembrane</keyword>
<keyword evidence="4" id="KW-1185">Reference proteome</keyword>
<feature type="region of interest" description="Disordered" evidence="1">
    <location>
        <begin position="1"/>
        <end position="23"/>
    </location>
</feature>
<protein>
    <recommendedName>
        <fullName evidence="5">Late embryogenesis abundant protein LEA-2 subgroup domain-containing protein</fullName>
    </recommendedName>
</protein>
<feature type="compositionally biased region" description="Basic and acidic residues" evidence="1">
    <location>
        <begin position="81"/>
        <end position="101"/>
    </location>
</feature>
<reference evidence="3 4" key="1">
    <citation type="submission" date="2024-10" db="EMBL/GenBank/DDBJ databases">
        <title>Updated reference genomes for cyclostephanoid diatoms.</title>
        <authorList>
            <person name="Roberts W.R."/>
            <person name="Alverson A.J."/>
        </authorList>
    </citation>
    <scope>NUCLEOTIDE SEQUENCE [LARGE SCALE GENOMIC DNA]</scope>
    <source>
        <strain evidence="3 4">AJA228-03</strain>
    </source>
</reference>
<dbReference type="SUPFAM" id="SSF117070">
    <property type="entry name" value="LEA14-like"/>
    <property type="match status" value="1"/>
</dbReference>
<dbReference type="Gene3D" id="2.60.40.1820">
    <property type="match status" value="1"/>
</dbReference>
<evidence type="ECO:0008006" key="5">
    <source>
        <dbReference type="Google" id="ProtNLM"/>
    </source>
</evidence>
<gene>
    <name evidence="3" type="ORF">ACHAXA_000821</name>
</gene>
<organism evidence="3 4">
    <name type="scientific">Cyclostephanos tholiformis</name>
    <dbReference type="NCBI Taxonomy" id="382380"/>
    <lineage>
        <taxon>Eukaryota</taxon>
        <taxon>Sar</taxon>
        <taxon>Stramenopiles</taxon>
        <taxon>Ochrophyta</taxon>
        <taxon>Bacillariophyta</taxon>
        <taxon>Coscinodiscophyceae</taxon>
        <taxon>Thalassiosirophycidae</taxon>
        <taxon>Stephanodiscales</taxon>
        <taxon>Stephanodiscaceae</taxon>
        <taxon>Cyclostephanos</taxon>
    </lineage>
</organism>
<feature type="transmembrane region" description="Helical" evidence="2">
    <location>
        <begin position="603"/>
        <end position="626"/>
    </location>
</feature>
<feature type="transmembrane region" description="Helical" evidence="2">
    <location>
        <begin position="749"/>
        <end position="769"/>
    </location>
</feature>
<accession>A0ABD3RWS7</accession>
<dbReference type="Proteomes" id="UP001530377">
    <property type="component" value="Unassembled WGS sequence"/>
</dbReference>
<evidence type="ECO:0000313" key="3">
    <source>
        <dbReference type="EMBL" id="KAL3816643.1"/>
    </source>
</evidence>
<sequence>MPSLHPRSESMIPRRTQSSIRSRDAAADADHNIQSLLFLVRATFVFLLCGSSYLAGSMLGRDASSDRGATQGEDVGVGRLIRGDASDTSMDERRSGNHNTRADCKMTDEELIELYARMELEKKKRARRAGGEGDSTGRTRRFPSSTMGKSLNGVVRVKKDDINELFDFGNPIERGEGTPVEDALVLYQKGEAFPTSDEKLRHSVEYDDGGGIPPTDPKTATENCDAMNVIFTDNPGNTRQCTAIIGNFESYHVQRWMKVDTVHSSTVNPELPLVLVSRGYAQIGHGMKTRGKANFIAPPSEGKSSPVMKHWNRLLPFFQNVDSILDDLSDILKKIARNNAVVVLTCNMGQSMLLMNFACSARRRGFDLGNILVFPSDIETRELAEGLGLATYYDEMNMGTLPKGEARRYGDKNFSVLGRDTEMFPGNIMTKPRMISIIFFTVGILLRLPGIASSRSHGHEVTTSINELYSRWDSCSTHENCTDCTSHVTCHWCDHDNACHARGSPYPFGCLVGASCSPPPRAPTCGDHKTCDDCSSSSFKCHWCESDGYGACHALGSIHGCASGVNCHAIHRCQRLEPEPIEDGGGGTFSYESFQGVGPVAKVVLGLLTGLVLCCSTLCFGVASFFKCAVDDLVGEPVEMVEDGVPVGRGRWQQRQYERIDFASEEEVEGRDELEIPLLENGTLEEVVGEGDGVANYQVKLPPSTGLLDGDSILMRSEPPSMTLLSSLPPSRTTPRGSSIRNMYHGCQLCYLFTIVITMVLFTVGMSYAPRQPEYNVCTNELAWKSIVEGMASIKMSASFDLLISVYNPNRFEVDLSDGHGQFHHDDAYVGSFDIPEGKISPKAISDIVVKVTFTPDKWDALSLTSEYYQGKLKLVLGGHAQVKIPALGDYKFDAKFDDIHVNVNDPSLDDTHLCACPGWKRPFSHDR</sequence>
<evidence type="ECO:0000256" key="1">
    <source>
        <dbReference type="SAM" id="MobiDB-lite"/>
    </source>
</evidence>
<keyword evidence="2" id="KW-0472">Membrane</keyword>
<proteinExistence type="predicted"/>
<comment type="caution">
    <text evidence="3">The sequence shown here is derived from an EMBL/GenBank/DDBJ whole genome shotgun (WGS) entry which is preliminary data.</text>
</comment>
<dbReference type="EMBL" id="JALLPB020000138">
    <property type="protein sequence ID" value="KAL3816643.1"/>
    <property type="molecule type" value="Genomic_DNA"/>
</dbReference>
<feature type="region of interest" description="Disordered" evidence="1">
    <location>
        <begin position="123"/>
        <end position="148"/>
    </location>
</feature>
<evidence type="ECO:0000256" key="2">
    <source>
        <dbReference type="SAM" id="Phobius"/>
    </source>
</evidence>
<feature type="region of interest" description="Disordered" evidence="1">
    <location>
        <begin position="62"/>
        <end position="101"/>
    </location>
</feature>